<dbReference type="RefSeq" id="WP_212950976.1">
    <property type="nucleotide sequence ID" value="NZ_BORW01000018.1"/>
</dbReference>
<dbReference type="Pfam" id="PF13416">
    <property type="entry name" value="SBP_bac_8"/>
    <property type="match status" value="1"/>
</dbReference>
<gene>
    <name evidence="3" type="primary">yesO</name>
    <name evidence="3" type="ORF">J21TS3_33250</name>
</gene>
<evidence type="ECO:0000256" key="1">
    <source>
        <dbReference type="SAM" id="MobiDB-lite"/>
    </source>
</evidence>
<keyword evidence="4" id="KW-1185">Reference proteome</keyword>
<dbReference type="EMBL" id="BORW01000018">
    <property type="protein sequence ID" value="GIO68504.1"/>
    <property type="molecule type" value="Genomic_DNA"/>
</dbReference>
<feature type="signal peptide" evidence="2">
    <location>
        <begin position="1"/>
        <end position="21"/>
    </location>
</feature>
<feature type="chain" id="PRO_5046220238" evidence="2">
    <location>
        <begin position="22"/>
        <end position="451"/>
    </location>
</feature>
<evidence type="ECO:0000313" key="3">
    <source>
        <dbReference type="EMBL" id="GIO68504.1"/>
    </source>
</evidence>
<dbReference type="InterPro" id="IPR050490">
    <property type="entry name" value="Bact_solute-bd_prot1"/>
</dbReference>
<dbReference type="PANTHER" id="PTHR43649">
    <property type="entry name" value="ARABINOSE-BINDING PROTEIN-RELATED"/>
    <property type="match status" value="1"/>
</dbReference>
<evidence type="ECO:0000313" key="4">
    <source>
        <dbReference type="Proteomes" id="UP000680638"/>
    </source>
</evidence>
<feature type="compositionally biased region" description="Basic and acidic residues" evidence="1">
    <location>
        <begin position="39"/>
        <end position="52"/>
    </location>
</feature>
<feature type="region of interest" description="Disordered" evidence="1">
    <location>
        <begin position="25"/>
        <end position="52"/>
    </location>
</feature>
<accession>A0ABQ4LZ66</accession>
<comment type="caution">
    <text evidence="3">The sequence shown here is derived from an EMBL/GenBank/DDBJ whole genome shotgun (WGS) entry which is preliminary data.</text>
</comment>
<dbReference type="Gene3D" id="3.40.190.10">
    <property type="entry name" value="Periplasmic binding protein-like II"/>
    <property type="match status" value="2"/>
</dbReference>
<dbReference type="PROSITE" id="PS51257">
    <property type="entry name" value="PROKAR_LIPOPROTEIN"/>
    <property type="match status" value="1"/>
</dbReference>
<proteinExistence type="predicted"/>
<dbReference type="PANTHER" id="PTHR43649:SF11">
    <property type="entry name" value="ABC TRANSPORTER SUBSTRATE-BINDING PROTEIN YESO-RELATED"/>
    <property type="match status" value="1"/>
</dbReference>
<protein>
    <submittedName>
        <fullName evidence="3">ABC transporter substrate-binding protein YesO</fullName>
    </submittedName>
</protein>
<dbReference type="InterPro" id="IPR006059">
    <property type="entry name" value="SBP"/>
</dbReference>
<name>A0ABQ4LZ66_9BACL</name>
<dbReference type="Proteomes" id="UP000680638">
    <property type="component" value="Unassembled WGS sequence"/>
</dbReference>
<reference evidence="3 4" key="1">
    <citation type="submission" date="2021-03" db="EMBL/GenBank/DDBJ databases">
        <title>Antimicrobial resistance genes in bacteria isolated from Japanese honey, and their potential for conferring macrolide and lincosamide resistance in the American foulbrood pathogen Paenibacillus larvae.</title>
        <authorList>
            <person name="Okamoto M."/>
            <person name="Kumagai M."/>
            <person name="Kanamori H."/>
            <person name="Takamatsu D."/>
        </authorList>
    </citation>
    <scope>NUCLEOTIDE SEQUENCE [LARGE SCALE GENOMIC DNA]</scope>
    <source>
        <strain evidence="3 4">J21TS3</strain>
    </source>
</reference>
<evidence type="ECO:0000256" key="2">
    <source>
        <dbReference type="SAM" id="SignalP"/>
    </source>
</evidence>
<organism evidence="3 4">
    <name type="scientific">Paenibacillus cookii</name>
    <dbReference type="NCBI Taxonomy" id="157839"/>
    <lineage>
        <taxon>Bacteria</taxon>
        <taxon>Bacillati</taxon>
        <taxon>Bacillota</taxon>
        <taxon>Bacilli</taxon>
        <taxon>Bacillales</taxon>
        <taxon>Paenibacillaceae</taxon>
        <taxon>Paenibacillus</taxon>
    </lineage>
</organism>
<sequence length="451" mass="49993">MRKTFTAVLLFSLMASLIGCSGGGTADKSGGTASTPEPAKQEASGDKSGDNKEPVKLRIAWWGGQSRHDYTLKVIKMYEEKHPNVTIEPEYAPFDDYWKKLAPQAVAGGLPDIIQMDISYLSQYAGRNQLADLKPFTDSGVLDVKDVSENALKGGEVGGKLVAMNLGVNALQTTFDVETMKKNGIDIPSKEWTWDDMDKMGAQAKAKGLQIGGFAFRHDVFFPYYLRTIGQKMYSEDGKTLGYADDKPFIDYFTRYQKWYDNGYILSLDKEAQKKGVAEEDEILLGHSVSGTGWSNQFLAVANLVKDRPLELNPMPGPGTKEGLFLKPSMYFSIAETSKQKEEAAKFISFFINDIEANQLIKGERGVPVSSKVKEALKPNLTENEAKIFDYVTWVESNSSPMDPPNPIGAVEIEKLLRDLSEKILFKKIAIDEAAAEFRKEANAILARSQK</sequence>
<keyword evidence="2" id="KW-0732">Signal</keyword>
<dbReference type="SUPFAM" id="SSF53850">
    <property type="entry name" value="Periplasmic binding protein-like II"/>
    <property type="match status" value="1"/>
</dbReference>